<comment type="caution">
    <text evidence="2">The sequence shown here is derived from an EMBL/GenBank/DDBJ whole genome shotgun (WGS) entry which is preliminary data.</text>
</comment>
<organism evidence="2">
    <name type="scientific">marine sediment metagenome</name>
    <dbReference type="NCBI Taxonomy" id="412755"/>
    <lineage>
        <taxon>unclassified sequences</taxon>
        <taxon>metagenomes</taxon>
        <taxon>ecological metagenomes</taxon>
    </lineage>
</organism>
<name>X1UP74_9ZZZZ</name>
<evidence type="ECO:0000313" key="2">
    <source>
        <dbReference type="EMBL" id="GAJ01691.1"/>
    </source>
</evidence>
<reference evidence="2" key="1">
    <citation type="journal article" date="2014" name="Front. Microbiol.">
        <title>High frequency of phylogenetically diverse reductive dehalogenase-homologous genes in deep subseafloor sedimentary metagenomes.</title>
        <authorList>
            <person name="Kawai M."/>
            <person name="Futagami T."/>
            <person name="Toyoda A."/>
            <person name="Takaki Y."/>
            <person name="Nishi S."/>
            <person name="Hori S."/>
            <person name="Arai W."/>
            <person name="Tsubouchi T."/>
            <person name="Morono Y."/>
            <person name="Uchiyama I."/>
            <person name="Ito T."/>
            <person name="Fujiyama A."/>
            <person name="Inagaki F."/>
            <person name="Takami H."/>
        </authorList>
    </citation>
    <scope>NUCLEOTIDE SEQUENCE</scope>
    <source>
        <strain evidence="2">Expedition CK06-06</strain>
    </source>
</reference>
<dbReference type="InterPro" id="IPR011047">
    <property type="entry name" value="Quinoprotein_ADH-like_sf"/>
</dbReference>
<dbReference type="SMART" id="SM00564">
    <property type="entry name" value="PQQ"/>
    <property type="match status" value="1"/>
</dbReference>
<proteinExistence type="predicted"/>
<dbReference type="AlphaFoldDB" id="X1UP74"/>
<sequence>MGDRKGVVQAIDAGGEQKWKVYTGGAIYFPPVLERGRVYVGSADGWIYAFEAVTGRRLWRFRVGPSGRRIPVYGKLISTWPVAGGVVAHKGVVYAAAGIAHYDGTYVVAL</sequence>
<dbReference type="Pfam" id="PF13360">
    <property type="entry name" value="PQQ_2"/>
    <property type="match status" value="1"/>
</dbReference>
<evidence type="ECO:0000259" key="1">
    <source>
        <dbReference type="Pfam" id="PF13360"/>
    </source>
</evidence>
<dbReference type="SUPFAM" id="SSF50998">
    <property type="entry name" value="Quinoprotein alcohol dehydrogenase-like"/>
    <property type="match status" value="1"/>
</dbReference>
<dbReference type="InterPro" id="IPR015943">
    <property type="entry name" value="WD40/YVTN_repeat-like_dom_sf"/>
</dbReference>
<feature type="domain" description="Pyrrolo-quinoline quinone repeat" evidence="1">
    <location>
        <begin position="5"/>
        <end position="70"/>
    </location>
</feature>
<dbReference type="InterPro" id="IPR002372">
    <property type="entry name" value="PQQ_rpt_dom"/>
</dbReference>
<gene>
    <name evidence="2" type="ORF">S12H4_28084</name>
</gene>
<dbReference type="InterPro" id="IPR018391">
    <property type="entry name" value="PQQ_b-propeller_rpt"/>
</dbReference>
<dbReference type="Gene3D" id="2.130.10.10">
    <property type="entry name" value="YVTN repeat-like/Quinoprotein amine dehydrogenase"/>
    <property type="match status" value="1"/>
</dbReference>
<protein>
    <recommendedName>
        <fullName evidence="1">Pyrrolo-quinoline quinone repeat domain-containing protein</fullName>
    </recommendedName>
</protein>
<dbReference type="EMBL" id="BARW01016082">
    <property type="protein sequence ID" value="GAJ01691.1"/>
    <property type="molecule type" value="Genomic_DNA"/>
</dbReference>
<feature type="non-terminal residue" evidence="2">
    <location>
        <position position="110"/>
    </location>
</feature>
<accession>X1UP74</accession>